<dbReference type="AlphaFoldDB" id="A0A074YXB3"/>
<dbReference type="KEGG" id="ovi:T265_11786"/>
<keyword evidence="2" id="KW-1185">Reference proteome</keyword>
<evidence type="ECO:0000313" key="2">
    <source>
        <dbReference type="Proteomes" id="UP000054324"/>
    </source>
</evidence>
<accession>A0A074YXB3</accession>
<sequence>MKCGALNTCCWKPVCVHFWKRLSNVVKPSISCTSSVIFLENVTVSATIVDMYGLARITVLDENPMLGKERPSRTGGTTVATTRMRASVTQNALPDYTIEPGRNQLLTIYGPIWVI</sequence>
<dbReference type="GeneID" id="20325954"/>
<evidence type="ECO:0000313" key="1">
    <source>
        <dbReference type="EMBL" id="KER19441.1"/>
    </source>
</evidence>
<dbReference type="CTD" id="20325954"/>
<organism evidence="1 2">
    <name type="scientific">Opisthorchis viverrini</name>
    <name type="common">Southeast Asian liver fluke</name>
    <dbReference type="NCBI Taxonomy" id="6198"/>
    <lineage>
        <taxon>Eukaryota</taxon>
        <taxon>Metazoa</taxon>
        <taxon>Spiralia</taxon>
        <taxon>Lophotrochozoa</taxon>
        <taxon>Platyhelminthes</taxon>
        <taxon>Trematoda</taxon>
        <taxon>Digenea</taxon>
        <taxon>Opisthorchiida</taxon>
        <taxon>Opisthorchiata</taxon>
        <taxon>Opisthorchiidae</taxon>
        <taxon>Opisthorchis</taxon>
    </lineage>
</organism>
<proteinExistence type="predicted"/>
<dbReference type="Proteomes" id="UP000054324">
    <property type="component" value="Unassembled WGS sequence"/>
</dbReference>
<dbReference type="RefSeq" id="XP_009176810.1">
    <property type="nucleotide sequence ID" value="XM_009178546.1"/>
</dbReference>
<name>A0A074YXB3_OPIVI</name>
<dbReference type="EMBL" id="KL597207">
    <property type="protein sequence ID" value="KER19441.1"/>
    <property type="molecule type" value="Genomic_DNA"/>
</dbReference>
<reference evidence="1 2" key="1">
    <citation type="submission" date="2013-11" db="EMBL/GenBank/DDBJ databases">
        <title>Opisthorchis viverrini - life in the bile duct.</title>
        <authorList>
            <person name="Young N.D."/>
            <person name="Nagarajan N."/>
            <person name="Lin S.J."/>
            <person name="Korhonen P.K."/>
            <person name="Jex A.R."/>
            <person name="Hall R.S."/>
            <person name="Safavi-Hemami H."/>
            <person name="Kaewkong W."/>
            <person name="Bertrand D."/>
            <person name="Gao S."/>
            <person name="Seet Q."/>
            <person name="Wongkham S."/>
            <person name="Teh B.T."/>
            <person name="Wongkham C."/>
            <person name="Intapan P.M."/>
            <person name="Maleewong W."/>
            <person name="Yang X."/>
            <person name="Hu M."/>
            <person name="Wang Z."/>
            <person name="Hofmann A."/>
            <person name="Sternberg P.W."/>
            <person name="Tan P."/>
            <person name="Wang J."/>
            <person name="Gasser R.B."/>
        </authorList>
    </citation>
    <scope>NUCLEOTIDE SEQUENCE [LARGE SCALE GENOMIC DNA]</scope>
</reference>
<gene>
    <name evidence="1" type="ORF">T265_11786</name>
</gene>
<protein>
    <submittedName>
        <fullName evidence="1">Uncharacterized protein</fullName>
    </submittedName>
</protein>